<dbReference type="HOGENOM" id="CLU_1475769_0_0_1"/>
<sequence length="183" mass="20841">MTICNRALWNVSSPTEGHRPLPQVHTITLKQIHKPSFTQPDPLESNITSFERWNHEGWHSSRQSTLTSGRRNNITDPARFTFREELQSPLPARFQSVAILRRHFSELASVQRLSTITRHVDLSDGLHAAPVRSKISELQNTLTESHSERNIPSDTFQHLRAGNVLNKIKDSPNLEITGWLEGV</sequence>
<name>M2YXL7_PSEFD</name>
<dbReference type="VEuPathDB" id="FungiDB:MYCFIDRAFT_175993"/>
<evidence type="ECO:0000313" key="2">
    <source>
        <dbReference type="Proteomes" id="UP000016932"/>
    </source>
</evidence>
<gene>
    <name evidence="1" type="ORF">MYCFIDRAFT_175993</name>
</gene>
<dbReference type="AlphaFoldDB" id="M2YXL7"/>
<organism evidence="1 2">
    <name type="scientific">Pseudocercospora fijiensis (strain CIRAD86)</name>
    <name type="common">Black leaf streak disease fungus</name>
    <name type="synonym">Mycosphaerella fijiensis</name>
    <dbReference type="NCBI Taxonomy" id="383855"/>
    <lineage>
        <taxon>Eukaryota</taxon>
        <taxon>Fungi</taxon>
        <taxon>Dikarya</taxon>
        <taxon>Ascomycota</taxon>
        <taxon>Pezizomycotina</taxon>
        <taxon>Dothideomycetes</taxon>
        <taxon>Dothideomycetidae</taxon>
        <taxon>Mycosphaerellales</taxon>
        <taxon>Mycosphaerellaceae</taxon>
        <taxon>Pseudocercospora</taxon>
    </lineage>
</organism>
<dbReference type="RefSeq" id="XP_007927811.1">
    <property type="nucleotide sequence ID" value="XM_007929620.1"/>
</dbReference>
<dbReference type="GeneID" id="19333477"/>
<accession>M2YXL7</accession>
<keyword evidence="2" id="KW-1185">Reference proteome</keyword>
<protein>
    <submittedName>
        <fullName evidence="1">Uncharacterized protein</fullName>
    </submittedName>
</protein>
<dbReference type="Proteomes" id="UP000016932">
    <property type="component" value="Unassembled WGS sequence"/>
</dbReference>
<dbReference type="KEGG" id="pfj:MYCFIDRAFT_175993"/>
<dbReference type="EMBL" id="KB446559">
    <property type="protein sequence ID" value="EME82445.1"/>
    <property type="molecule type" value="Genomic_DNA"/>
</dbReference>
<reference evidence="1 2" key="1">
    <citation type="journal article" date="2012" name="PLoS Pathog.">
        <title>Diverse lifestyles and strategies of plant pathogenesis encoded in the genomes of eighteen Dothideomycetes fungi.</title>
        <authorList>
            <person name="Ohm R.A."/>
            <person name="Feau N."/>
            <person name="Henrissat B."/>
            <person name="Schoch C.L."/>
            <person name="Horwitz B.A."/>
            <person name="Barry K.W."/>
            <person name="Condon B.J."/>
            <person name="Copeland A.C."/>
            <person name="Dhillon B."/>
            <person name="Glaser F."/>
            <person name="Hesse C.N."/>
            <person name="Kosti I."/>
            <person name="LaButti K."/>
            <person name="Lindquist E.A."/>
            <person name="Lucas S."/>
            <person name="Salamov A.A."/>
            <person name="Bradshaw R.E."/>
            <person name="Ciuffetti L."/>
            <person name="Hamelin R.C."/>
            <person name="Kema G.H.J."/>
            <person name="Lawrence C."/>
            <person name="Scott J.A."/>
            <person name="Spatafora J.W."/>
            <person name="Turgeon B.G."/>
            <person name="de Wit P.J.G.M."/>
            <person name="Zhong S."/>
            <person name="Goodwin S.B."/>
            <person name="Grigoriev I.V."/>
        </authorList>
    </citation>
    <scope>NUCLEOTIDE SEQUENCE [LARGE SCALE GENOMIC DNA]</scope>
    <source>
        <strain evidence="1 2">CIRAD86</strain>
    </source>
</reference>
<proteinExistence type="predicted"/>
<evidence type="ECO:0000313" key="1">
    <source>
        <dbReference type="EMBL" id="EME82445.1"/>
    </source>
</evidence>